<evidence type="ECO:0000313" key="4">
    <source>
        <dbReference type="Proteomes" id="UP000632138"/>
    </source>
</evidence>
<feature type="transmembrane region" description="Helical" evidence="1">
    <location>
        <begin position="134"/>
        <end position="152"/>
    </location>
</feature>
<dbReference type="PROSITE" id="PS50887">
    <property type="entry name" value="GGDEF"/>
    <property type="match status" value="1"/>
</dbReference>
<evidence type="ECO:0000313" key="3">
    <source>
        <dbReference type="EMBL" id="MBM2614856.1"/>
    </source>
</evidence>
<evidence type="ECO:0000256" key="1">
    <source>
        <dbReference type="SAM" id="Phobius"/>
    </source>
</evidence>
<dbReference type="NCBIfam" id="TIGR00254">
    <property type="entry name" value="GGDEF"/>
    <property type="match status" value="1"/>
</dbReference>
<protein>
    <submittedName>
        <fullName evidence="3">Diguanylate cyclase</fullName>
    </submittedName>
</protein>
<feature type="transmembrane region" description="Helical" evidence="1">
    <location>
        <begin position="164"/>
        <end position="188"/>
    </location>
</feature>
<dbReference type="PANTHER" id="PTHR46663:SF4">
    <property type="entry name" value="DIGUANYLATE CYCLASE DGCT-RELATED"/>
    <property type="match status" value="1"/>
</dbReference>
<feature type="transmembrane region" description="Helical" evidence="1">
    <location>
        <begin position="263"/>
        <end position="282"/>
    </location>
</feature>
<feature type="transmembrane region" description="Helical" evidence="1">
    <location>
        <begin position="66"/>
        <end position="93"/>
    </location>
</feature>
<dbReference type="CDD" id="cd01949">
    <property type="entry name" value="GGDEF"/>
    <property type="match status" value="1"/>
</dbReference>
<dbReference type="Gene3D" id="3.30.70.270">
    <property type="match status" value="1"/>
</dbReference>
<dbReference type="EMBL" id="JAENHP010000001">
    <property type="protein sequence ID" value="MBM2614856.1"/>
    <property type="molecule type" value="Genomic_DNA"/>
</dbReference>
<dbReference type="InterPro" id="IPR052163">
    <property type="entry name" value="DGC-Regulatory_Protein"/>
</dbReference>
<gene>
    <name evidence="3" type="ORF">JIG36_04700</name>
</gene>
<dbReference type="SMART" id="SM00267">
    <property type="entry name" value="GGDEF"/>
    <property type="match status" value="1"/>
</dbReference>
<sequence length="499" mass="52580">MKNGITGLLPAGAVAAAVAVLAGIVLPAGLANPVIVLVDLLLIVALTVMFHRTGRVPGLARPTARFWAGMVWAMAAYALGMAVDLASLLVTAVSGREVPMYGAQLVYPLAGLLILYAVFRYPTVTRTRSERLQVGLDIGIVLLGAASFIWYFTVSSRWTPGDGLLWLSDALALPVMVMVAGFGVLRVAFSGARLLIRPTLISYIVTIALSGLATALPGDPGGVPMASTVLLLSAQLISLAGARWQYEATLTGSDELPRRSRQFTVLPYAASAAAFGLLLLVVSPGLEWRRLGVLAGVGAALCLVTARQFAALRENNRLLAENRVLTEQLQHQAWHDELTGLGNRAQFVRRADEAVRRYHETGADTALLLIDLDGFKAVNDTLGHHGGDRLLSEVTARLLATAPGATVCRLGGDEFVVLTDGPAAEIADRLVTAVAEPVVLDGHTARVGASIGVAFVSEAPEAAELLRRADAAMYAVKSAGKNDWRLSKPTAPAPAQAGR</sequence>
<dbReference type="PANTHER" id="PTHR46663">
    <property type="entry name" value="DIGUANYLATE CYCLASE DGCT-RELATED"/>
    <property type="match status" value="1"/>
</dbReference>
<name>A0ABS2A6J2_9ACTN</name>
<feature type="transmembrane region" description="Helical" evidence="1">
    <location>
        <begin position="105"/>
        <end position="122"/>
    </location>
</feature>
<reference evidence="3 4" key="1">
    <citation type="submission" date="2021-01" db="EMBL/GenBank/DDBJ databases">
        <title>Actinoplanes sp. nov. LDG1-06 isolated from lichen.</title>
        <authorList>
            <person name="Saeng-In P."/>
            <person name="Phongsopitanun W."/>
            <person name="Kanchanasin P."/>
            <person name="Yuki M."/>
            <person name="Kudo T."/>
            <person name="Ohkuma M."/>
            <person name="Tanasupawat S."/>
        </authorList>
    </citation>
    <scope>NUCLEOTIDE SEQUENCE [LARGE SCALE GENOMIC DNA]</scope>
    <source>
        <strain evidence="3 4">LDG1-06</strain>
    </source>
</reference>
<organism evidence="3 4">
    <name type="scientific">Paractinoplanes ovalisporus</name>
    <dbReference type="NCBI Taxonomy" id="2810368"/>
    <lineage>
        <taxon>Bacteria</taxon>
        <taxon>Bacillati</taxon>
        <taxon>Actinomycetota</taxon>
        <taxon>Actinomycetes</taxon>
        <taxon>Micromonosporales</taxon>
        <taxon>Micromonosporaceae</taxon>
        <taxon>Paractinoplanes</taxon>
    </lineage>
</organism>
<dbReference type="InterPro" id="IPR029787">
    <property type="entry name" value="Nucleotide_cyclase"/>
</dbReference>
<feature type="transmembrane region" description="Helical" evidence="1">
    <location>
        <begin position="223"/>
        <end position="242"/>
    </location>
</feature>
<keyword evidence="1" id="KW-0812">Transmembrane</keyword>
<keyword evidence="1" id="KW-1133">Transmembrane helix</keyword>
<feature type="domain" description="GGDEF" evidence="2">
    <location>
        <begin position="363"/>
        <end position="489"/>
    </location>
</feature>
<feature type="transmembrane region" description="Helical" evidence="1">
    <location>
        <begin position="7"/>
        <end position="28"/>
    </location>
</feature>
<proteinExistence type="predicted"/>
<dbReference type="Pfam" id="PF00990">
    <property type="entry name" value="GGDEF"/>
    <property type="match status" value="1"/>
</dbReference>
<dbReference type="SUPFAM" id="SSF55073">
    <property type="entry name" value="Nucleotide cyclase"/>
    <property type="match status" value="1"/>
</dbReference>
<dbReference type="InterPro" id="IPR043128">
    <property type="entry name" value="Rev_trsase/Diguanyl_cyclase"/>
</dbReference>
<keyword evidence="4" id="KW-1185">Reference proteome</keyword>
<dbReference type="InterPro" id="IPR000160">
    <property type="entry name" value="GGDEF_dom"/>
</dbReference>
<feature type="transmembrane region" description="Helical" evidence="1">
    <location>
        <begin position="34"/>
        <end position="54"/>
    </location>
</feature>
<feature type="transmembrane region" description="Helical" evidence="1">
    <location>
        <begin position="200"/>
        <end position="217"/>
    </location>
</feature>
<keyword evidence="1" id="KW-0472">Membrane</keyword>
<dbReference type="RefSeq" id="WP_203374709.1">
    <property type="nucleotide sequence ID" value="NZ_JAENHP010000001.1"/>
</dbReference>
<dbReference type="Proteomes" id="UP000632138">
    <property type="component" value="Unassembled WGS sequence"/>
</dbReference>
<comment type="caution">
    <text evidence="3">The sequence shown here is derived from an EMBL/GenBank/DDBJ whole genome shotgun (WGS) entry which is preliminary data.</text>
</comment>
<accession>A0ABS2A6J2</accession>
<evidence type="ECO:0000259" key="2">
    <source>
        <dbReference type="PROSITE" id="PS50887"/>
    </source>
</evidence>